<dbReference type="AlphaFoldDB" id="A0A6J4KZG9"/>
<gene>
    <name evidence="2" type="ORF">AVDCRST_MAG40-1405</name>
</gene>
<name>A0A6J4KZG9_9BACT</name>
<accession>A0A6J4KZG9</accession>
<protein>
    <submittedName>
        <fullName evidence="2">Uncharacterized protein</fullName>
    </submittedName>
</protein>
<evidence type="ECO:0000256" key="1">
    <source>
        <dbReference type="SAM" id="MobiDB-lite"/>
    </source>
</evidence>
<organism evidence="2">
    <name type="scientific">uncultured Gemmatimonadaceae bacterium</name>
    <dbReference type="NCBI Taxonomy" id="246130"/>
    <lineage>
        <taxon>Bacteria</taxon>
        <taxon>Pseudomonadati</taxon>
        <taxon>Gemmatimonadota</taxon>
        <taxon>Gemmatimonadia</taxon>
        <taxon>Gemmatimonadales</taxon>
        <taxon>Gemmatimonadaceae</taxon>
        <taxon>environmental samples</taxon>
    </lineage>
</organism>
<evidence type="ECO:0000313" key="2">
    <source>
        <dbReference type="EMBL" id="CAA9319886.1"/>
    </source>
</evidence>
<feature type="region of interest" description="Disordered" evidence="1">
    <location>
        <begin position="1"/>
        <end position="64"/>
    </location>
</feature>
<feature type="compositionally biased region" description="Low complexity" evidence="1">
    <location>
        <begin position="12"/>
        <end position="37"/>
    </location>
</feature>
<reference evidence="2" key="1">
    <citation type="submission" date="2020-02" db="EMBL/GenBank/DDBJ databases">
        <authorList>
            <person name="Meier V. D."/>
        </authorList>
    </citation>
    <scope>NUCLEOTIDE SEQUENCE</scope>
    <source>
        <strain evidence="2">AVDCRST_MAG40</strain>
    </source>
</reference>
<dbReference type="EMBL" id="CADCTX010000442">
    <property type="protein sequence ID" value="CAA9319886.1"/>
    <property type="molecule type" value="Genomic_DNA"/>
</dbReference>
<feature type="region of interest" description="Disordered" evidence="1">
    <location>
        <begin position="86"/>
        <end position="110"/>
    </location>
</feature>
<proteinExistence type="predicted"/>
<sequence length="110" mass="11679">MAWPNESLITLSRSQSRNSAASSPPPRSACANASASSTAKRARLGSPVSASWCASRRSRSSSRLRAVMSRATHTTVWSDVGDTVASNQTVRRPKRSAYSTPSIGRPVSMA</sequence>